<dbReference type="EMBL" id="UYSU01038793">
    <property type="protein sequence ID" value="VDM00644.1"/>
    <property type="molecule type" value="Genomic_DNA"/>
</dbReference>
<evidence type="ECO:0000313" key="6">
    <source>
        <dbReference type="Proteomes" id="UP000275846"/>
    </source>
</evidence>
<evidence type="ECO:0000256" key="2">
    <source>
        <dbReference type="ARBA" id="ARBA00022729"/>
    </source>
</evidence>
<dbReference type="Proteomes" id="UP000275846">
    <property type="component" value="Unassembled WGS sequence"/>
</dbReference>
<dbReference type="OrthoDB" id="6220176at2759"/>
<keyword evidence="3" id="KW-1015">Disulfide bond</keyword>
<gene>
    <name evidence="5" type="ORF">SSLN_LOCUS14258</name>
</gene>
<dbReference type="AlphaFoldDB" id="A0A183TCR0"/>
<dbReference type="Pfam" id="PF03024">
    <property type="entry name" value="Folate_rec"/>
    <property type="match status" value="1"/>
</dbReference>
<evidence type="ECO:0000313" key="5">
    <source>
        <dbReference type="EMBL" id="VDM00644.1"/>
    </source>
</evidence>
<reference evidence="7" key="1">
    <citation type="submission" date="2016-06" db="UniProtKB">
        <authorList>
            <consortium name="WormBaseParasite"/>
        </authorList>
    </citation>
    <scope>IDENTIFICATION</scope>
</reference>
<dbReference type="InterPro" id="IPR004269">
    <property type="entry name" value="Folate_rcpt"/>
</dbReference>
<organism evidence="7">
    <name type="scientific">Schistocephalus solidus</name>
    <name type="common">Tapeworm</name>
    <dbReference type="NCBI Taxonomy" id="70667"/>
    <lineage>
        <taxon>Eukaryota</taxon>
        <taxon>Metazoa</taxon>
        <taxon>Spiralia</taxon>
        <taxon>Lophotrochozoa</taxon>
        <taxon>Platyhelminthes</taxon>
        <taxon>Cestoda</taxon>
        <taxon>Eucestoda</taxon>
        <taxon>Diphyllobothriidea</taxon>
        <taxon>Diphyllobothriidae</taxon>
        <taxon>Schistocephalus</taxon>
    </lineage>
</organism>
<dbReference type="PROSITE" id="PS51020">
    <property type="entry name" value="SPONDIN"/>
    <property type="match status" value="1"/>
</dbReference>
<dbReference type="WBParaSite" id="SSLN_0001480001-mRNA-1">
    <property type="protein sequence ID" value="SSLN_0001480001-mRNA-1"/>
    <property type="gene ID" value="SSLN_0001480001"/>
</dbReference>
<keyword evidence="6" id="KW-1185">Reference proteome</keyword>
<keyword evidence="2" id="KW-0732">Signal</keyword>
<comment type="similarity">
    <text evidence="1">Belongs to the folate receptor family.</text>
</comment>
<feature type="domain" description="Spondin" evidence="4">
    <location>
        <begin position="1"/>
        <end position="59"/>
    </location>
</feature>
<dbReference type="InterPro" id="IPR018143">
    <property type="entry name" value="Folate_rcpt-like"/>
</dbReference>
<evidence type="ECO:0000256" key="3">
    <source>
        <dbReference type="ARBA" id="ARBA00023157"/>
    </source>
</evidence>
<dbReference type="PANTHER" id="PTHR10517">
    <property type="entry name" value="FOLATE RECEPTOR"/>
    <property type="match status" value="1"/>
</dbReference>
<name>A0A183TCR0_SCHSO</name>
<proteinExistence type="inferred from homology"/>
<evidence type="ECO:0000259" key="4">
    <source>
        <dbReference type="PROSITE" id="PS51020"/>
    </source>
</evidence>
<accession>A0A183TCR0</accession>
<dbReference type="STRING" id="70667.A0A183TCR0"/>
<reference evidence="5 6" key="2">
    <citation type="submission" date="2018-11" db="EMBL/GenBank/DDBJ databases">
        <authorList>
            <consortium name="Pathogen Informatics"/>
        </authorList>
    </citation>
    <scope>NUCLEOTIDE SEQUENCE [LARGE SCALE GENOMIC DNA]</scope>
    <source>
        <strain evidence="5 6">NST_G2</strain>
    </source>
</reference>
<evidence type="ECO:0000313" key="7">
    <source>
        <dbReference type="WBParaSite" id="SSLN_0001480001-mRNA-1"/>
    </source>
</evidence>
<dbReference type="PANTHER" id="PTHR10517:SF14">
    <property type="entry name" value="FOLATE RECEPTOR 1-RELATED"/>
    <property type="match status" value="1"/>
</dbReference>
<dbReference type="GO" id="GO:0009897">
    <property type="term" value="C:external side of plasma membrane"/>
    <property type="evidence" value="ECO:0007669"/>
    <property type="project" value="TreeGrafter"/>
</dbReference>
<evidence type="ECO:0000256" key="1">
    <source>
        <dbReference type="ARBA" id="ARBA00007932"/>
    </source>
</evidence>
<sequence length="148" mass="16693">MPLCQSDCDAWYDACRKGLTCARNWRSGGFNWTSEELDTILEQEINKVTSKSVLKQKSPAGTNHCHEGLTCQPIELVFSSAKDFCEQVWDGSWKVIPDSKHVWLDEEPLCLHIIHPDVSGHNRRVAEHYAQRILDHIADIAAKGFGSS</sequence>
<protein>
    <submittedName>
        <fullName evidence="7">Spondin domain-containing protein</fullName>
    </submittedName>
</protein>
<dbReference type="GO" id="GO:0038023">
    <property type="term" value="F:signaling receptor activity"/>
    <property type="evidence" value="ECO:0007669"/>
    <property type="project" value="TreeGrafter"/>
</dbReference>
<dbReference type="InterPro" id="IPR009465">
    <property type="entry name" value="Spondin_N"/>
</dbReference>